<dbReference type="EMBL" id="JALBUF010000004">
    <property type="protein sequence ID" value="MCI0183432.1"/>
    <property type="molecule type" value="Genomic_DNA"/>
</dbReference>
<proteinExistence type="predicted"/>
<evidence type="ECO:0000313" key="2">
    <source>
        <dbReference type="Proteomes" id="UP001139263"/>
    </source>
</evidence>
<protein>
    <submittedName>
        <fullName evidence="1">Uncharacterized protein</fullName>
    </submittedName>
</protein>
<accession>A0A9X2AEK5</accession>
<sequence length="41" mass="4596">MGFFLLQFAKSSGVILLDDTCEFGKLSIVTLHSIMYTIRSL</sequence>
<name>A0A9X2AEK5_9BACL</name>
<evidence type="ECO:0000313" key="1">
    <source>
        <dbReference type="EMBL" id="MCI0183432.1"/>
    </source>
</evidence>
<dbReference type="Proteomes" id="UP001139263">
    <property type="component" value="Unassembled WGS sequence"/>
</dbReference>
<reference evidence="1" key="1">
    <citation type="submission" date="2022-03" db="EMBL/GenBank/DDBJ databases">
        <title>Draft Genome Sequence of Firmicute Strain S0AB, a Heterotrophic Iron/Sulfur-Oxidizing Extreme Acidophile.</title>
        <authorList>
            <person name="Vergara E."/>
            <person name="Pakostova E."/>
            <person name="Johnson D.B."/>
            <person name="Holmes D.S."/>
        </authorList>
    </citation>
    <scope>NUCLEOTIDE SEQUENCE</scope>
    <source>
        <strain evidence="1">S0AB</strain>
    </source>
</reference>
<organism evidence="1 2">
    <name type="scientific">Sulfoacidibacillus ferrooxidans</name>
    <dbReference type="NCBI Taxonomy" id="2005001"/>
    <lineage>
        <taxon>Bacteria</taxon>
        <taxon>Bacillati</taxon>
        <taxon>Bacillota</taxon>
        <taxon>Bacilli</taxon>
        <taxon>Bacillales</taxon>
        <taxon>Alicyclobacillaceae</taxon>
        <taxon>Sulfoacidibacillus</taxon>
    </lineage>
</organism>
<dbReference type="AlphaFoldDB" id="A0A9X2AEK5"/>
<gene>
    <name evidence="1" type="ORF">MM817_01709</name>
</gene>
<keyword evidence="2" id="KW-1185">Reference proteome</keyword>
<comment type="caution">
    <text evidence="1">The sequence shown here is derived from an EMBL/GenBank/DDBJ whole genome shotgun (WGS) entry which is preliminary data.</text>
</comment>